<dbReference type="AlphaFoldDB" id="M7ANG0"/>
<dbReference type="PROSITE" id="PS51257">
    <property type="entry name" value="PROKAR_LIPOPROTEIN"/>
    <property type="match status" value="1"/>
</dbReference>
<name>M7ANG0_CHEMY</name>
<organism evidence="1 2">
    <name type="scientific">Chelonia mydas</name>
    <name type="common">Green sea-turtle</name>
    <name type="synonym">Chelonia agassizi</name>
    <dbReference type="NCBI Taxonomy" id="8469"/>
    <lineage>
        <taxon>Eukaryota</taxon>
        <taxon>Metazoa</taxon>
        <taxon>Chordata</taxon>
        <taxon>Craniata</taxon>
        <taxon>Vertebrata</taxon>
        <taxon>Euteleostomi</taxon>
        <taxon>Archelosauria</taxon>
        <taxon>Testudinata</taxon>
        <taxon>Testudines</taxon>
        <taxon>Cryptodira</taxon>
        <taxon>Durocryptodira</taxon>
        <taxon>Americhelydia</taxon>
        <taxon>Chelonioidea</taxon>
        <taxon>Cheloniidae</taxon>
        <taxon>Chelonia</taxon>
    </lineage>
</organism>
<evidence type="ECO:0000313" key="2">
    <source>
        <dbReference type="Proteomes" id="UP000031443"/>
    </source>
</evidence>
<proteinExistence type="predicted"/>
<gene>
    <name evidence="1" type="ORF">UY3_16171</name>
</gene>
<accession>M7ANG0</accession>
<sequence>MENDRVAPVLGGGPEKRRGLGQKCNGWVSLVLGCSSGARTLAASVAEAGSRQASAEWGGLGSLLLETEAELRDAEQGKQVQSVLPAAKPADLTNLQLADLAAFSNKPQWFQALYWFAKVSLYNGWLK</sequence>
<evidence type="ECO:0000313" key="1">
    <source>
        <dbReference type="EMBL" id="EMP26771.1"/>
    </source>
</evidence>
<dbReference type="Proteomes" id="UP000031443">
    <property type="component" value="Unassembled WGS sequence"/>
</dbReference>
<dbReference type="EMBL" id="KB576442">
    <property type="protein sequence ID" value="EMP26771.1"/>
    <property type="molecule type" value="Genomic_DNA"/>
</dbReference>
<keyword evidence="2" id="KW-1185">Reference proteome</keyword>
<reference evidence="2" key="1">
    <citation type="journal article" date="2013" name="Nat. Genet.">
        <title>The draft genomes of soft-shell turtle and green sea turtle yield insights into the development and evolution of the turtle-specific body plan.</title>
        <authorList>
            <person name="Wang Z."/>
            <person name="Pascual-Anaya J."/>
            <person name="Zadissa A."/>
            <person name="Li W."/>
            <person name="Niimura Y."/>
            <person name="Huang Z."/>
            <person name="Li C."/>
            <person name="White S."/>
            <person name="Xiong Z."/>
            <person name="Fang D."/>
            <person name="Wang B."/>
            <person name="Ming Y."/>
            <person name="Chen Y."/>
            <person name="Zheng Y."/>
            <person name="Kuraku S."/>
            <person name="Pignatelli M."/>
            <person name="Herrero J."/>
            <person name="Beal K."/>
            <person name="Nozawa M."/>
            <person name="Li Q."/>
            <person name="Wang J."/>
            <person name="Zhang H."/>
            <person name="Yu L."/>
            <person name="Shigenobu S."/>
            <person name="Wang J."/>
            <person name="Liu J."/>
            <person name="Flicek P."/>
            <person name="Searle S."/>
            <person name="Wang J."/>
            <person name="Kuratani S."/>
            <person name="Yin Y."/>
            <person name="Aken B."/>
            <person name="Zhang G."/>
            <person name="Irie N."/>
        </authorList>
    </citation>
    <scope>NUCLEOTIDE SEQUENCE [LARGE SCALE GENOMIC DNA]</scope>
</reference>
<protein>
    <submittedName>
        <fullName evidence="1">Uncharacterized protein</fullName>
    </submittedName>
</protein>